<dbReference type="AlphaFoldDB" id="A0A8E0MF90"/>
<evidence type="ECO:0000256" key="1">
    <source>
        <dbReference type="PIRSR" id="PIRSR613078-2"/>
    </source>
</evidence>
<comment type="caution">
    <text evidence="2">The sequence shown here is derived from an EMBL/GenBank/DDBJ whole genome shotgun (WGS) entry which is preliminary data.</text>
</comment>
<dbReference type="CDD" id="cd07067">
    <property type="entry name" value="HP_PGM_like"/>
    <property type="match status" value="1"/>
</dbReference>
<feature type="binding site" evidence="1">
    <location>
        <begin position="21"/>
        <end position="22"/>
    </location>
    <ligand>
        <name>substrate</name>
    </ligand>
</feature>
<dbReference type="Proteomes" id="UP000014252">
    <property type="component" value="Unassembled WGS sequence"/>
</dbReference>
<dbReference type="InterPro" id="IPR029033">
    <property type="entry name" value="His_PPase_superfam"/>
</dbReference>
<reference evidence="2 3" key="1">
    <citation type="journal article" date="2013" name="PLoS ONE">
        <title>Lactobacillus paracasei comparative genomics: towards species pan-genome definition and exploitation of diversity.</title>
        <authorList>
            <person name="Smokvina T."/>
            <person name="Wels M."/>
            <person name="Polka J."/>
            <person name="Chervaux C."/>
            <person name="Brisse S."/>
            <person name="Boekhorst J."/>
            <person name="van Hylckama Vlieg J.E."/>
            <person name="Siezen R.J."/>
        </authorList>
    </citation>
    <scope>NUCLEOTIDE SEQUENCE [LARGE SCALE GENOMIC DNA]</scope>
    <source>
        <strain evidence="2 3">Lpp71</strain>
    </source>
</reference>
<dbReference type="Gene3D" id="3.40.50.1240">
    <property type="entry name" value="Phosphoglycerate mutase-like"/>
    <property type="match status" value="1"/>
</dbReference>
<name>A0A8E0MF90_LACPA</name>
<dbReference type="EMBL" id="ANKD01000207">
    <property type="protein sequence ID" value="EPC76431.1"/>
    <property type="molecule type" value="Genomic_DNA"/>
</dbReference>
<dbReference type="Pfam" id="PF00300">
    <property type="entry name" value="His_Phos_1"/>
    <property type="match status" value="1"/>
</dbReference>
<protein>
    <submittedName>
        <fullName evidence="2">2,3-bisphosphoglycerate-dependent phosphoglycerate mutase</fullName>
    </submittedName>
</protein>
<evidence type="ECO:0000313" key="3">
    <source>
        <dbReference type="Proteomes" id="UP000014252"/>
    </source>
</evidence>
<dbReference type="InterPro" id="IPR001345">
    <property type="entry name" value="PG/BPGM_mutase_AS"/>
</dbReference>
<accession>A0A8E0MF90</accession>
<dbReference type="InterPro" id="IPR013078">
    <property type="entry name" value="His_Pase_superF_clade-1"/>
</dbReference>
<proteinExistence type="predicted"/>
<organism evidence="2 3">
    <name type="scientific">Lacticaseibacillus paracasei subsp. paracasei Lpp71</name>
    <dbReference type="NCBI Taxonomy" id="1256207"/>
    <lineage>
        <taxon>Bacteria</taxon>
        <taxon>Bacillati</taxon>
        <taxon>Bacillota</taxon>
        <taxon>Bacilli</taxon>
        <taxon>Lactobacillales</taxon>
        <taxon>Lactobacillaceae</taxon>
        <taxon>Lacticaseibacillus</taxon>
    </lineage>
</organism>
<dbReference type="SUPFAM" id="SSF53254">
    <property type="entry name" value="Phosphoglycerate mutase-like"/>
    <property type="match status" value="1"/>
</dbReference>
<sequence>MVKLVLLRHGESIANQKNTYTGWSDVGLTAEGKAQA</sequence>
<dbReference type="GO" id="GO:0003824">
    <property type="term" value="F:catalytic activity"/>
    <property type="evidence" value="ECO:0007669"/>
    <property type="project" value="InterPro"/>
</dbReference>
<feature type="binding site" evidence="1">
    <location>
        <begin position="8"/>
        <end position="15"/>
    </location>
    <ligand>
        <name>substrate</name>
    </ligand>
</feature>
<gene>
    <name evidence="2" type="ORF">Lpp71_04516</name>
</gene>
<dbReference type="PROSITE" id="PS00175">
    <property type="entry name" value="PG_MUTASE"/>
    <property type="match status" value="1"/>
</dbReference>
<evidence type="ECO:0000313" key="2">
    <source>
        <dbReference type="EMBL" id="EPC76431.1"/>
    </source>
</evidence>